<name>I3YS98_AEQSU</name>
<sequence length="793" mass="89271">MKTKMKTIAFLILLLIPTIFYAQTITGKVMDNAATVPFANITVTNNDEIITGTITDDNGLFTLKIVPGNYILTISFIGYTNVEKAISVEKDIDLGTIILQEDAESLNEIVLKVEKRSIERKIDRLVFNVEQSIAATGGNGLDVLKITPGVQVQNGVVEILGKGATQILINGRISPLQGDELASFLSGISASDIQKIEVITNPSAKYEASGNGGLINIILKKGVQDSWKNSTTISYNQNRYNFTTISNNFFYNKRDISFSGSLNATKGSFENAEGILIDYPTNNWDIDVDSEIGKDQFSGHFLVDYALSPKTTFGLQYLGNLTKPTIEGTTTSKIFDNDNNLQKTLINQGDNIVDNKNHSLNFHAITQLDSIGKSISFDVDYFTFNSENSRDYFTEEFDVFDVSQGINDAALNIANQEIENFSSKIDVDFMLGKINLSYGIKASFTNTKSDVLYYKTLSGSAILDQNRSNEFKYAENVLAGYISGNANISEKLKVQFGLRLEDTKTKGINAEMDQETINKYTKLFPTLYFAYAQNDDSNFRFSYGKRISRPNFRNLNPFRFYINTNSYSVGNPFLQPSFSDNFEFSHLYKKKLNSSIFLNITKDGSGTVFTSDAENQNQIITRENYYNQYNYGITESFSFNKLKWFKSENSINVLGYYTKFTKNFGTTPKNGLQLYVTSNNTFSLSEKTKLQLNSYYSSQHNRGLFSVGEMFDLSFGVQHNFKENLKMSLLFSDIFNTASLKDYISTVNGIEQNYSQDLSSRNLRISLSYDFGNKKVNVKNRNFGNDDEQKRSN</sequence>
<dbReference type="AlphaFoldDB" id="I3YS98"/>
<dbReference type="Proteomes" id="UP000006049">
    <property type="component" value="Chromosome"/>
</dbReference>
<dbReference type="Gene3D" id="2.170.130.10">
    <property type="entry name" value="TonB-dependent receptor, plug domain"/>
    <property type="match status" value="1"/>
</dbReference>
<dbReference type="PATRIC" id="fig|746697.3.peg.350"/>
<organism evidence="6 7">
    <name type="scientific">Aequorivita sublithincola (strain DSM 14238 / LMG 21431 / ACAM 643 / 9-3)</name>
    <dbReference type="NCBI Taxonomy" id="746697"/>
    <lineage>
        <taxon>Bacteria</taxon>
        <taxon>Pseudomonadati</taxon>
        <taxon>Bacteroidota</taxon>
        <taxon>Flavobacteriia</taxon>
        <taxon>Flavobacteriales</taxon>
        <taxon>Flavobacteriaceae</taxon>
        <taxon>Aequorivita</taxon>
    </lineage>
</organism>
<keyword evidence="7" id="KW-1185">Reference proteome</keyword>
<comment type="subcellular location">
    <subcellularLocation>
        <location evidence="1">Cell outer membrane</location>
    </subcellularLocation>
</comment>
<evidence type="ECO:0000256" key="3">
    <source>
        <dbReference type="ARBA" id="ARBA00023237"/>
    </source>
</evidence>
<feature type="chain" id="PRO_5003683478" description="Outer membrane protein beta-barrel domain-containing protein" evidence="4">
    <location>
        <begin position="23"/>
        <end position="793"/>
    </location>
</feature>
<dbReference type="eggNOG" id="COG4771">
    <property type="taxonomic scope" value="Bacteria"/>
</dbReference>
<dbReference type="InterPro" id="IPR008969">
    <property type="entry name" value="CarboxyPept-like_regulatory"/>
</dbReference>
<dbReference type="Gene3D" id="2.60.40.1120">
    <property type="entry name" value="Carboxypeptidase-like, regulatory domain"/>
    <property type="match status" value="1"/>
</dbReference>
<evidence type="ECO:0000259" key="5">
    <source>
        <dbReference type="Pfam" id="PF14905"/>
    </source>
</evidence>
<keyword evidence="2" id="KW-0472">Membrane</keyword>
<evidence type="ECO:0000256" key="1">
    <source>
        <dbReference type="ARBA" id="ARBA00004442"/>
    </source>
</evidence>
<dbReference type="Pfam" id="PF13715">
    <property type="entry name" value="CarbopepD_reg_2"/>
    <property type="match status" value="1"/>
</dbReference>
<dbReference type="EMBL" id="CP003280">
    <property type="protein sequence ID" value="AFL79866.1"/>
    <property type="molecule type" value="Genomic_DNA"/>
</dbReference>
<evidence type="ECO:0000256" key="4">
    <source>
        <dbReference type="SAM" id="SignalP"/>
    </source>
</evidence>
<keyword evidence="3" id="KW-0998">Cell outer membrane</keyword>
<feature type="domain" description="Outer membrane protein beta-barrel" evidence="5">
    <location>
        <begin position="367"/>
        <end position="769"/>
    </location>
</feature>
<dbReference type="KEGG" id="asl:Aeqsu_0352"/>
<feature type="signal peptide" evidence="4">
    <location>
        <begin position="1"/>
        <end position="22"/>
    </location>
</feature>
<dbReference type="InterPro" id="IPR041700">
    <property type="entry name" value="OMP_b-brl_3"/>
</dbReference>
<dbReference type="RefSeq" id="WP_014781124.1">
    <property type="nucleotide sequence ID" value="NC_018013.1"/>
</dbReference>
<dbReference type="SUPFAM" id="SSF49464">
    <property type="entry name" value="Carboxypeptidase regulatory domain-like"/>
    <property type="match status" value="1"/>
</dbReference>
<accession>I3YS98</accession>
<proteinExistence type="predicted"/>
<dbReference type="Pfam" id="PF14905">
    <property type="entry name" value="OMP_b-brl_3"/>
    <property type="match status" value="1"/>
</dbReference>
<gene>
    <name evidence="6" type="ordered locus">Aeqsu_0352</name>
</gene>
<dbReference type="STRING" id="746697.Aeqsu_0352"/>
<protein>
    <recommendedName>
        <fullName evidence="5">Outer membrane protein beta-barrel domain-containing protein</fullName>
    </recommendedName>
</protein>
<keyword evidence="4" id="KW-0732">Signal</keyword>
<evidence type="ECO:0000313" key="7">
    <source>
        <dbReference type="Proteomes" id="UP000006049"/>
    </source>
</evidence>
<dbReference type="OrthoDB" id="8764943at2"/>
<dbReference type="PANTHER" id="PTHR40980:SF4">
    <property type="entry name" value="TONB-DEPENDENT RECEPTOR-LIKE BETA-BARREL DOMAIN-CONTAINING PROTEIN"/>
    <property type="match status" value="1"/>
</dbReference>
<dbReference type="InterPro" id="IPR036942">
    <property type="entry name" value="Beta-barrel_TonB_sf"/>
</dbReference>
<dbReference type="GO" id="GO:0009279">
    <property type="term" value="C:cell outer membrane"/>
    <property type="evidence" value="ECO:0007669"/>
    <property type="project" value="UniProtKB-SubCell"/>
</dbReference>
<dbReference type="InterPro" id="IPR037066">
    <property type="entry name" value="Plug_dom_sf"/>
</dbReference>
<evidence type="ECO:0000313" key="6">
    <source>
        <dbReference type="EMBL" id="AFL79866.1"/>
    </source>
</evidence>
<dbReference type="HOGENOM" id="CLU_017617_1_0_10"/>
<dbReference type="PANTHER" id="PTHR40980">
    <property type="entry name" value="PLUG DOMAIN-CONTAINING PROTEIN"/>
    <property type="match status" value="1"/>
</dbReference>
<reference evidence="6 7" key="1">
    <citation type="submission" date="2012-06" db="EMBL/GenBank/DDBJ databases">
        <title>The complete genome of Aequorivita sublithincola DSM 14238.</title>
        <authorList>
            <consortium name="US DOE Joint Genome Institute (JGI-PGF)"/>
            <person name="Lucas S."/>
            <person name="Copeland A."/>
            <person name="Lapidus A."/>
            <person name="Goodwin L."/>
            <person name="Pitluck S."/>
            <person name="Peters L."/>
            <person name="Munk A.C.C."/>
            <person name="Kyrpides N."/>
            <person name="Mavromatis K."/>
            <person name="Pagani I."/>
            <person name="Ivanova N."/>
            <person name="Ovchinnikova G."/>
            <person name="Zeytun A."/>
            <person name="Detter J.C."/>
            <person name="Han C."/>
            <person name="Land M."/>
            <person name="Hauser L."/>
            <person name="Markowitz V."/>
            <person name="Cheng J.-F."/>
            <person name="Hugenholtz P."/>
            <person name="Woyke T."/>
            <person name="Wu D."/>
            <person name="Tindall B."/>
            <person name="Faehnrich R."/>
            <person name="Brambilla E."/>
            <person name="Klenk H.-P."/>
            <person name="Eisen J.A."/>
        </authorList>
    </citation>
    <scope>NUCLEOTIDE SEQUENCE [LARGE SCALE GENOMIC DNA]</scope>
    <source>
        <strain evidence="7">DSM 14238 / LMG 21431 / ACAM 643 / 9-3</strain>
    </source>
</reference>
<dbReference type="SUPFAM" id="SSF56935">
    <property type="entry name" value="Porins"/>
    <property type="match status" value="1"/>
</dbReference>
<evidence type="ECO:0000256" key="2">
    <source>
        <dbReference type="ARBA" id="ARBA00023136"/>
    </source>
</evidence>
<dbReference type="Gene3D" id="2.40.170.20">
    <property type="entry name" value="TonB-dependent receptor, beta-barrel domain"/>
    <property type="match status" value="1"/>
</dbReference>